<evidence type="ECO:0000313" key="2">
    <source>
        <dbReference type="EMBL" id="KAF6422695.1"/>
    </source>
</evidence>
<feature type="region of interest" description="Disordered" evidence="1">
    <location>
        <begin position="91"/>
        <end position="130"/>
    </location>
</feature>
<gene>
    <name evidence="2" type="ORF">HJG63_008532</name>
</gene>
<proteinExistence type="predicted"/>
<feature type="compositionally biased region" description="Low complexity" evidence="1">
    <location>
        <begin position="106"/>
        <end position="122"/>
    </location>
</feature>
<accession>A0A7J8DI17</accession>
<protein>
    <submittedName>
        <fullName evidence="2">Uncharacterized protein</fullName>
    </submittedName>
</protein>
<organism evidence="2 3">
    <name type="scientific">Rousettus aegyptiacus</name>
    <name type="common">Egyptian fruit bat</name>
    <name type="synonym">Pteropus aegyptiacus</name>
    <dbReference type="NCBI Taxonomy" id="9407"/>
    <lineage>
        <taxon>Eukaryota</taxon>
        <taxon>Metazoa</taxon>
        <taxon>Chordata</taxon>
        <taxon>Craniata</taxon>
        <taxon>Vertebrata</taxon>
        <taxon>Euteleostomi</taxon>
        <taxon>Mammalia</taxon>
        <taxon>Eutheria</taxon>
        <taxon>Laurasiatheria</taxon>
        <taxon>Chiroptera</taxon>
        <taxon>Yinpterochiroptera</taxon>
        <taxon>Pteropodoidea</taxon>
        <taxon>Pteropodidae</taxon>
        <taxon>Rousettinae</taxon>
        <taxon>Rousettus</taxon>
    </lineage>
</organism>
<dbReference type="AlphaFoldDB" id="A0A7J8DI17"/>
<comment type="caution">
    <text evidence="2">The sequence shown here is derived from an EMBL/GenBank/DDBJ whole genome shotgun (WGS) entry which is preliminary data.</text>
</comment>
<evidence type="ECO:0000313" key="3">
    <source>
        <dbReference type="Proteomes" id="UP000593571"/>
    </source>
</evidence>
<sequence>MENRDSPFFPIRLSQSTAGISKMFHWLQLTDITCSQYAQHWLRCGLLPSRFKQQKFHKVKQIDSGQPQCRLPPHQEVLLSSLQGHQGYLTKTRTLGPSEEKKVARSHTASQSKATTQTQVSQLQIHEGRD</sequence>
<keyword evidence="3" id="KW-1185">Reference proteome</keyword>
<dbReference type="Proteomes" id="UP000593571">
    <property type="component" value="Unassembled WGS sequence"/>
</dbReference>
<reference evidence="2 3" key="1">
    <citation type="journal article" date="2020" name="Nature">
        <title>Six reference-quality genomes reveal evolution of bat adaptations.</title>
        <authorList>
            <person name="Jebb D."/>
            <person name="Huang Z."/>
            <person name="Pippel M."/>
            <person name="Hughes G.M."/>
            <person name="Lavrichenko K."/>
            <person name="Devanna P."/>
            <person name="Winkler S."/>
            <person name="Jermiin L.S."/>
            <person name="Skirmuntt E.C."/>
            <person name="Katzourakis A."/>
            <person name="Burkitt-Gray L."/>
            <person name="Ray D.A."/>
            <person name="Sullivan K.A.M."/>
            <person name="Roscito J.G."/>
            <person name="Kirilenko B.M."/>
            <person name="Davalos L.M."/>
            <person name="Corthals A.P."/>
            <person name="Power M.L."/>
            <person name="Jones G."/>
            <person name="Ransome R.D."/>
            <person name="Dechmann D.K.N."/>
            <person name="Locatelli A.G."/>
            <person name="Puechmaille S.J."/>
            <person name="Fedrigo O."/>
            <person name="Jarvis E.D."/>
            <person name="Hiller M."/>
            <person name="Vernes S.C."/>
            <person name="Myers E.W."/>
            <person name="Teeling E.C."/>
        </authorList>
    </citation>
    <scope>NUCLEOTIDE SEQUENCE [LARGE SCALE GENOMIC DNA]</scope>
    <source>
        <strain evidence="2">MRouAeg1</strain>
        <tissue evidence="2">Muscle</tissue>
    </source>
</reference>
<name>A0A7J8DI17_ROUAE</name>
<dbReference type="EMBL" id="JACASE010000012">
    <property type="protein sequence ID" value="KAF6422695.1"/>
    <property type="molecule type" value="Genomic_DNA"/>
</dbReference>
<evidence type="ECO:0000256" key="1">
    <source>
        <dbReference type="SAM" id="MobiDB-lite"/>
    </source>
</evidence>